<evidence type="ECO:0000313" key="1">
    <source>
        <dbReference type="EMBL" id="EOB12215.1"/>
    </source>
</evidence>
<keyword evidence="2" id="KW-1185">Reference proteome</keyword>
<proteinExistence type="predicted"/>
<dbReference type="EMBL" id="KB909409">
    <property type="protein sequence ID" value="EOB12215.1"/>
    <property type="molecule type" value="Genomic_DNA"/>
</dbReference>
<dbReference type="Proteomes" id="UP000016927">
    <property type="component" value="Unassembled WGS sequence"/>
</dbReference>
<dbReference type="VEuPathDB" id="MicrosporidiaDB:NBO_501g0007"/>
<dbReference type="HOGENOM" id="CLU_136917_0_0_1"/>
<dbReference type="OrthoDB" id="2196037at2759"/>
<accession>R0MDQ7</accession>
<evidence type="ECO:0000313" key="2">
    <source>
        <dbReference type="Proteomes" id="UP000016927"/>
    </source>
</evidence>
<gene>
    <name evidence="1" type="ORF">NBO_501g0007</name>
</gene>
<reference evidence="1 2" key="1">
    <citation type="journal article" date="2013" name="BMC Genomics">
        <title>Comparative genomics of parasitic silkworm microsporidia reveal an association between genome expansion and host adaptation.</title>
        <authorList>
            <person name="Pan G."/>
            <person name="Xu J."/>
            <person name="Li T."/>
            <person name="Xia Q."/>
            <person name="Liu S.L."/>
            <person name="Zhang G."/>
            <person name="Li S."/>
            <person name="Li C."/>
            <person name="Liu H."/>
            <person name="Yang L."/>
            <person name="Liu T."/>
            <person name="Zhang X."/>
            <person name="Wu Z."/>
            <person name="Fan W."/>
            <person name="Dang X."/>
            <person name="Xiang H."/>
            <person name="Tao M."/>
            <person name="Li Y."/>
            <person name="Hu J."/>
            <person name="Li Z."/>
            <person name="Lin L."/>
            <person name="Luo J."/>
            <person name="Geng L."/>
            <person name="Wang L."/>
            <person name="Long M."/>
            <person name="Wan Y."/>
            <person name="He N."/>
            <person name="Zhang Z."/>
            <person name="Lu C."/>
            <person name="Keeling P.J."/>
            <person name="Wang J."/>
            <person name="Xiang Z."/>
            <person name="Zhou Z."/>
        </authorList>
    </citation>
    <scope>NUCLEOTIDE SEQUENCE [LARGE SCALE GENOMIC DNA]</scope>
    <source>
        <strain evidence="2">CQ1 / CVCC 102059</strain>
    </source>
</reference>
<sequence>MSFESNLQDLKVFNSKVILSEEDKAKVKNLINLNDYNLEYHRVKKGVLDSYLHLRSSLLPKLSLPVLNLHLESLRRKNILLSIKEDAKKLITLNQYITHLIEEKKGPVDNLLDNLE</sequence>
<protein>
    <submittedName>
        <fullName evidence="1">Uncharacterized protein</fullName>
    </submittedName>
</protein>
<organism evidence="1 2">
    <name type="scientific">Nosema bombycis (strain CQ1 / CVCC 102059)</name>
    <name type="common">Microsporidian parasite</name>
    <name type="synonym">Pebrine of silkworm</name>
    <dbReference type="NCBI Taxonomy" id="578461"/>
    <lineage>
        <taxon>Eukaryota</taxon>
        <taxon>Fungi</taxon>
        <taxon>Fungi incertae sedis</taxon>
        <taxon>Microsporidia</taxon>
        <taxon>Nosematidae</taxon>
        <taxon>Nosema</taxon>
    </lineage>
</organism>
<dbReference type="AlphaFoldDB" id="R0MDQ7"/>
<name>R0MDQ7_NOSB1</name>